<accession>A0AAN8T6B7</accession>
<evidence type="ECO:0000313" key="2">
    <source>
        <dbReference type="Proteomes" id="UP001371456"/>
    </source>
</evidence>
<evidence type="ECO:0000313" key="1">
    <source>
        <dbReference type="EMBL" id="KAK6779431.1"/>
    </source>
</evidence>
<dbReference type="Proteomes" id="UP001371456">
    <property type="component" value="Unassembled WGS sequence"/>
</dbReference>
<sequence length="8" mass="1047">MYSHYSLF</sequence>
<protein>
    <submittedName>
        <fullName evidence="1">Uncharacterized protein</fullName>
    </submittedName>
</protein>
<comment type="caution">
    <text evidence="1">The sequence shown here is derived from an EMBL/GenBank/DDBJ whole genome shotgun (WGS) entry which is preliminary data.</text>
</comment>
<keyword evidence="2" id="KW-1185">Reference proteome</keyword>
<gene>
    <name evidence="1" type="ORF">RDI58_021615</name>
</gene>
<proteinExistence type="predicted"/>
<dbReference type="EMBL" id="JBANQN010000009">
    <property type="protein sequence ID" value="KAK6779431.1"/>
    <property type="molecule type" value="Genomic_DNA"/>
</dbReference>
<reference evidence="1 2" key="1">
    <citation type="submission" date="2024-02" db="EMBL/GenBank/DDBJ databases">
        <title>de novo genome assembly of Solanum bulbocastanum strain 11H21.</title>
        <authorList>
            <person name="Hosaka A.J."/>
        </authorList>
    </citation>
    <scope>NUCLEOTIDE SEQUENCE [LARGE SCALE GENOMIC DNA]</scope>
    <source>
        <tissue evidence="1">Young leaves</tissue>
    </source>
</reference>
<name>A0AAN8T6B7_SOLBU</name>
<organism evidence="1 2">
    <name type="scientific">Solanum bulbocastanum</name>
    <name type="common">Wild potato</name>
    <dbReference type="NCBI Taxonomy" id="147425"/>
    <lineage>
        <taxon>Eukaryota</taxon>
        <taxon>Viridiplantae</taxon>
        <taxon>Streptophyta</taxon>
        <taxon>Embryophyta</taxon>
        <taxon>Tracheophyta</taxon>
        <taxon>Spermatophyta</taxon>
        <taxon>Magnoliopsida</taxon>
        <taxon>eudicotyledons</taxon>
        <taxon>Gunneridae</taxon>
        <taxon>Pentapetalae</taxon>
        <taxon>asterids</taxon>
        <taxon>lamiids</taxon>
        <taxon>Solanales</taxon>
        <taxon>Solanaceae</taxon>
        <taxon>Solanoideae</taxon>
        <taxon>Solaneae</taxon>
        <taxon>Solanum</taxon>
    </lineage>
</organism>